<proteinExistence type="predicted"/>
<reference evidence="2" key="3">
    <citation type="submission" date="2014-01" db="EMBL/GenBank/DDBJ databases">
        <title>Evolution of pathogenesis and genome organization in the Tremellales.</title>
        <authorList>
            <person name="Cuomo C."/>
            <person name="Litvintseva A."/>
            <person name="Heitman J."/>
            <person name="Chen Y."/>
            <person name="Sun S."/>
            <person name="Springer D."/>
            <person name="Dromer F."/>
            <person name="Young S."/>
            <person name="Zeng Q."/>
            <person name="Chapman S."/>
            <person name="Gujja S."/>
            <person name="Saif S."/>
            <person name="Birren B."/>
        </authorList>
    </citation>
    <scope>NUCLEOTIDE SEQUENCE</scope>
    <source>
        <strain evidence="2">CBS 10118</strain>
    </source>
</reference>
<feature type="compositionally biased region" description="Low complexity" evidence="1">
    <location>
        <begin position="35"/>
        <end position="53"/>
    </location>
</feature>
<protein>
    <submittedName>
        <fullName evidence="2">Uncharacterized protein</fullName>
    </submittedName>
</protein>
<feature type="compositionally biased region" description="Basic and acidic residues" evidence="1">
    <location>
        <begin position="20"/>
        <end position="34"/>
    </location>
</feature>
<dbReference type="GeneID" id="30208080"/>
<dbReference type="EMBL" id="KI894020">
    <property type="protein sequence ID" value="OCF26004.1"/>
    <property type="molecule type" value="Genomic_DNA"/>
</dbReference>
<dbReference type="VEuPathDB" id="FungiDB:I302_03681"/>
<gene>
    <name evidence="2" type="ORF">I302_03681</name>
    <name evidence="3" type="ORF">I302_100309</name>
</gene>
<organism evidence="2">
    <name type="scientific">Kwoniella bestiolae CBS 10118</name>
    <dbReference type="NCBI Taxonomy" id="1296100"/>
    <lineage>
        <taxon>Eukaryota</taxon>
        <taxon>Fungi</taxon>
        <taxon>Dikarya</taxon>
        <taxon>Basidiomycota</taxon>
        <taxon>Agaricomycotina</taxon>
        <taxon>Tremellomycetes</taxon>
        <taxon>Tremellales</taxon>
        <taxon>Cryptococcaceae</taxon>
        <taxon>Kwoniella</taxon>
    </lineage>
</organism>
<evidence type="ECO:0000256" key="1">
    <source>
        <dbReference type="SAM" id="MobiDB-lite"/>
    </source>
</evidence>
<feature type="region of interest" description="Disordered" evidence="1">
    <location>
        <begin position="137"/>
        <end position="178"/>
    </location>
</feature>
<sequence length="308" mass="34519">MSSTYEPEISNIYTQLAARSDYDQPREFDPDPNAHGRSNHSSPISSRSGSTINQPPKSMQFSIYCDETVDPNSYSVAESAPSFDDKYPSVDTLFPTSFGLPSNNRVEIEQPTPIRLDNSAAHFERFVSTAANLEPNNQNQSLMADNPSAFVGENKSSDSLESGVSPHPTTTYQYQEAPPPYSASNYYFNTHHDFYNPPQGIYPYGGYSSYPNPSSESVNSQRSNRSRWSDVRSSFMKTAKSIVDRFSSTFTGRGDRRLDYDKSFTSDSDDSYRFDYEDMTDGDRSRVSSKGGCSYVSNVQVKGPRLVW</sequence>
<dbReference type="KEGG" id="kbi:30208080"/>
<reference evidence="3" key="2">
    <citation type="submission" date="2013-07" db="EMBL/GenBank/DDBJ databases">
        <authorList>
            <consortium name="The Broad Institute Genome Sequencing Platform"/>
            <person name="Cuomo C."/>
            <person name="Litvintseva A."/>
            <person name="Chen Y."/>
            <person name="Heitman J."/>
            <person name="Sun S."/>
            <person name="Springer D."/>
            <person name="Dromer F."/>
            <person name="Young S.K."/>
            <person name="Zeng Q."/>
            <person name="Gargeya S."/>
            <person name="Fitzgerald M."/>
            <person name="Abouelleil A."/>
            <person name="Alvarado L."/>
            <person name="Berlin A.M."/>
            <person name="Chapman S.B."/>
            <person name="Dewar J."/>
            <person name="Goldberg J."/>
            <person name="Griggs A."/>
            <person name="Gujja S."/>
            <person name="Hansen M."/>
            <person name="Howarth C."/>
            <person name="Imamovic A."/>
            <person name="Larimer J."/>
            <person name="McCowan C."/>
            <person name="Murphy C."/>
            <person name="Pearson M."/>
            <person name="Priest M."/>
            <person name="Roberts A."/>
            <person name="Saif S."/>
            <person name="Shea T."/>
            <person name="Sykes S."/>
            <person name="Wortman J."/>
            <person name="Nusbaum C."/>
            <person name="Birren B."/>
        </authorList>
    </citation>
    <scope>NUCLEOTIDE SEQUENCE</scope>
    <source>
        <strain evidence="3">CBS 10118</strain>
    </source>
</reference>
<dbReference type="AlphaFoldDB" id="A0A1B9G4P3"/>
<reference evidence="3" key="4">
    <citation type="submission" date="2024-02" db="EMBL/GenBank/DDBJ databases">
        <title>Comparative genomics of Cryptococcus and Kwoniella reveals pathogenesis evolution and contrasting modes of karyotype evolution via chromosome fusion or intercentromeric recombination.</title>
        <authorList>
            <person name="Coelho M.A."/>
            <person name="David-Palma M."/>
            <person name="Shea T."/>
            <person name="Bowers K."/>
            <person name="McGinley-Smith S."/>
            <person name="Mohammad A.W."/>
            <person name="Gnirke A."/>
            <person name="Yurkov A.M."/>
            <person name="Nowrousian M."/>
            <person name="Sun S."/>
            <person name="Cuomo C.A."/>
            <person name="Heitman J."/>
        </authorList>
    </citation>
    <scope>NUCLEOTIDE SEQUENCE</scope>
    <source>
        <strain evidence="3">CBS 10118</strain>
    </source>
</reference>
<evidence type="ECO:0000313" key="2">
    <source>
        <dbReference type="EMBL" id="OCF26004.1"/>
    </source>
</evidence>
<reference evidence="2" key="1">
    <citation type="submission" date="2013-07" db="EMBL/GenBank/DDBJ databases">
        <title>The Genome Sequence of Cryptococcus bestiolae CBS10118.</title>
        <authorList>
            <consortium name="The Broad Institute Genome Sequencing Platform"/>
            <person name="Cuomo C."/>
            <person name="Litvintseva A."/>
            <person name="Chen Y."/>
            <person name="Heitman J."/>
            <person name="Sun S."/>
            <person name="Springer D."/>
            <person name="Dromer F."/>
            <person name="Young S.K."/>
            <person name="Zeng Q."/>
            <person name="Gargeya S."/>
            <person name="Fitzgerald M."/>
            <person name="Abouelleil A."/>
            <person name="Alvarado L."/>
            <person name="Berlin A.M."/>
            <person name="Chapman S.B."/>
            <person name="Dewar J."/>
            <person name="Goldberg J."/>
            <person name="Griggs A."/>
            <person name="Gujja S."/>
            <person name="Hansen M."/>
            <person name="Howarth C."/>
            <person name="Imamovic A."/>
            <person name="Larimer J."/>
            <person name="McCowan C."/>
            <person name="Murphy C."/>
            <person name="Pearson M."/>
            <person name="Priest M."/>
            <person name="Roberts A."/>
            <person name="Saif S."/>
            <person name="Shea T."/>
            <person name="Sykes S."/>
            <person name="Wortman J."/>
            <person name="Nusbaum C."/>
            <person name="Birren B."/>
        </authorList>
    </citation>
    <scope>NUCLEOTIDE SEQUENCE [LARGE SCALE GENOMIC DNA]</scope>
    <source>
        <strain evidence="2">CBS 10118</strain>
    </source>
</reference>
<dbReference type="EMBL" id="CP144541">
    <property type="protein sequence ID" value="WVW78355.1"/>
    <property type="molecule type" value="Genomic_DNA"/>
</dbReference>
<name>A0A1B9G4P3_9TREE</name>
<dbReference type="RefSeq" id="XP_019047074.1">
    <property type="nucleotide sequence ID" value="XM_019190326.1"/>
</dbReference>
<feature type="region of interest" description="Disordered" evidence="1">
    <location>
        <begin position="18"/>
        <end position="57"/>
    </location>
</feature>
<dbReference type="OrthoDB" id="10578782at2759"/>
<accession>A0A1B9G4P3</accession>
<evidence type="ECO:0000313" key="4">
    <source>
        <dbReference type="Proteomes" id="UP000092730"/>
    </source>
</evidence>
<dbReference type="Proteomes" id="UP000092730">
    <property type="component" value="Chromosome 1"/>
</dbReference>
<feature type="compositionally biased region" description="Polar residues" evidence="1">
    <location>
        <begin position="157"/>
        <end position="174"/>
    </location>
</feature>
<keyword evidence="4" id="KW-1185">Reference proteome</keyword>
<evidence type="ECO:0000313" key="3">
    <source>
        <dbReference type="EMBL" id="WVW78355.1"/>
    </source>
</evidence>